<sequence>MVSEVVGIGLAIAKKVAADGANIVITGRTVEPKDGVNATIFTAAEEIEKCGGHCFPVRLDVTNDNDVKIAIEKAVEKFGGIDILVNNCSSLNMTPMLDTNINNYDNMYRTITRAAFLISKSCYPYLKKSNHAHVLNISPPLNMKSDWFKLHMAYTAAKYSVSMYTLGMSQEFKNDNIAANSLWPKAVIYSTGMHKMSGPSARKYCRSVNIMADAAYGILVKPPQSFTGNLVYDEDFLIKEGIIDFDQYRAEPGSSTKLFPDLFTDEVPDFSILEEIKKN</sequence>
<evidence type="ECO:0000256" key="8">
    <source>
        <dbReference type="ARBA" id="ARBA00040243"/>
    </source>
</evidence>
<dbReference type="PANTHER" id="PTHR42808:SF3">
    <property type="entry name" value="HYDROXYSTEROID DEHYDROGENASE-LIKE PROTEIN 2"/>
    <property type="match status" value="1"/>
</dbReference>
<comment type="subcellular location">
    <subcellularLocation>
        <location evidence="1">Mitochondrion</location>
    </subcellularLocation>
    <subcellularLocation>
        <location evidence="2">Peroxisome</location>
    </subcellularLocation>
</comment>
<evidence type="ECO:0000256" key="2">
    <source>
        <dbReference type="ARBA" id="ARBA00004275"/>
    </source>
</evidence>
<gene>
    <name evidence="9" type="ORF">V9T40_013636</name>
</gene>
<dbReference type="GO" id="GO:0005777">
    <property type="term" value="C:peroxisome"/>
    <property type="evidence" value="ECO:0007669"/>
    <property type="project" value="UniProtKB-SubCell"/>
</dbReference>
<dbReference type="InterPro" id="IPR051935">
    <property type="entry name" value="HSDL2"/>
</dbReference>
<keyword evidence="6" id="KW-0496">Mitochondrion</keyword>
<evidence type="ECO:0000313" key="10">
    <source>
        <dbReference type="Proteomes" id="UP001367676"/>
    </source>
</evidence>
<dbReference type="FunFam" id="3.40.50.720:FF:000301">
    <property type="entry name" value="Hydroxysteroid dehydrogenase like 2"/>
    <property type="match status" value="1"/>
</dbReference>
<name>A0AAN9Y2T1_9HEMI</name>
<dbReference type="Proteomes" id="UP001367676">
    <property type="component" value="Unassembled WGS sequence"/>
</dbReference>
<dbReference type="AlphaFoldDB" id="A0AAN9Y2T1"/>
<comment type="caution">
    <text evidence="9">The sequence shown here is derived from an EMBL/GenBank/DDBJ whole genome shotgun (WGS) entry which is preliminary data.</text>
</comment>
<keyword evidence="7" id="KW-0576">Peroxisome</keyword>
<evidence type="ECO:0000256" key="6">
    <source>
        <dbReference type="ARBA" id="ARBA00023128"/>
    </source>
</evidence>
<dbReference type="InterPro" id="IPR002347">
    <property type="entry name" value="SDR_fam"/>
</dbReference>
<evidence type="ECO:0000256" key="5">
    <source>
        <dbReference type="ARBA" id="ARBA00023002"/>
    </source>
</evidence>
<dbReference type="InterPro" id="IPR036291">
    <property type="entry name" value="NAD(P)-bd_dom_sf"/>
</dbReference>
<dbReference type="Gene3D" id="3.40.50.720">
    <property type="entry name" value="NAD(P)-binding Rossmann-like Domain"/>
    <property type="match status" value="1"/>
</dbReference>
<dbReference type="GO" id="GO:0005739">
    <property type="term" value="C:mitochondrion"/>
    <property type="evidence" value="ECO:0007669"/>
    <property type="project" value="UniProtKB-SubCell"/>
</dbReference>
<dbReference type="PROSITE" id="PS00061">
    <property type="entry name" value="ADH_SHORT"/>
    <property type="match status" value="1"/>
</dbReference>
<dbReference type="InterPro" id="IPR020904">
    <property type="entry name" value="Sc_DH/Rdtase_CS"/>
</dbReference>
<dbReference type="Pfam" id="PF00106">
    <property type="entry name" value="adh_short"/>
    <property type="match status" value="1"/>
</dbReference>
<evidence type="ECO:0000256" key="4">
    <source>
        <dbReference type="ARBA" id="ARBA00022857"/>
    </source>
</evidence>
<protein>
    <recommendedName>
        <fullName evidence="8">Hydroxysteroid dehydrogenase-like protein 2</fullName>
    </recommendedName>
</protein>
<dbReference type="NCBIfam" id="NF006133">
    <property type="entry name" value="PRK08278.1"/>
    <property type="match status" value="1"/>
</dbReference>
<proteinExistence type="inferred from homology"/>
<evidence type="ECO:0000256" key="3">
    <source>
        <dbReference type="ARBA" id="ARBA00006484"/>
    </source>
</evidence>
<dbReference type="PANTHER" id="PTHR42808">
    <property type="entry name" value="HYDROXYSTEROID DEHYDROGENASE-LIKE PROTEIN 2"/>
    <property type="match status" value="1"/>
</dbReference>
<evidence type="ECO:0000313" key="9">
    <source>
        <dbReference type="EMBL" id="KAK7582191.1"/>
    </source>
</evidence>
<evidence type="ECO:0000256" key="1">
    <source>
        <dbReference type="ARBA" id="ARBA00004173"/>
    </source>
</evidence>
<keyword evidence="4" id="KW-0521">NADP</keyword>
<organism evidence="9 10">
    <name type="scientific">Parthenolecanium corni</name>
    <dbReference type="NCBI Taxonomy" id="536013"/>
    <lineage>
        <taxon>Eukaryota</taxon>
        <taxon>Metazoa</taxon>
        <taxon>Ecdysozoa</taxon>
        <taxon>Arthropoda</taxon>
        <taxon>Hexapoda</taxon>
        <taxon>Insecta</taxon>
        <taxon>Pterygota</taxon>
        <taxon>Neoptera</taxon>
        <taxon>Paraneoptera</taxon>
        <taxon>Hemiptera</taxon>
        <taxon>Sternorrhyncha</taxon>
        <taxon>Coccoidea</taxon>
        <taxon>Coccidae</taxon>
        <taxon>Parthenolecanium</taxon>
    </lineage>
</organism>
<dbReference type="GO" id="GO:0016491">
    <property type="term" value="F:oxidoreductase activity"/>
    <property type="evidence" value="ECO:0007669"/>
    <property type="project" value="UniProtKB-KW"/>
</dbReference>
<comment type="similarity">
    <text evidence="3">Belongs to the short-chain dehydrogenases/reductases (SDR) family.</text>
</comment>
<reference evidence="9 10" key="1">
    <citation type="submission" date="2024-03" db="EMBL/GenBank/DDBJ databases">
        <title>Adaptation during the transition from Ophiocordyceps entomopathogen to insect associate is accompanied by gene loss and intensified selection.</title>
        <authorList>
            <person name="Ward C.M."/>
            <person name="Onetto C.A."/>
            <person name="Borneman A.R."/>
        </authorList>
    </citation>
    <scope>NUCLEOTIDE SEQUENCE [LARGE SCALE GENOMIC DNA]</scope>
    <source>
        <strain evidence="9">AWRI1</strain>
        <tissue evidence="9">Single Adult Female</tissue>
    </source>
</reference>
<evidence type="ECO:0000256" key="7">
    <source>
        <dbReference type="ARBA" id="ARBA00023140"/>
    </source>
</evidence>
<keyword evidence="5" id="KW-0560">Oxidoreductase</keyword>
<accession>A0AAN9Y2T1</accession>
<dbReference type="SUPFAM" id="SSF51735">
    <property type="entry name" value="NAD(P)-binding Rossmann-fold domains"/>
    <property type="match status" value="1"/>
</dbReference>
<dbReference type="EMBL" id="JBBCAQ010000033">
    <property type="protein sequence ID" value="KAK7582191.1"/>
    <property type="molecule type" value="Genomic_DNA"/>
</dbReference>
<keyword evidence="10" id="KW-1185">Reference proteome</keyword>